<evidence type="ECO:0000313" key="3">
    <source>
        <dbReference type="Proteomes" id="UP001213000"/>
    </source>
</evidence>
<protein>
    <submittedName>
        <fullName evidence="2">Uncharacterized protein</fullName>
    </submittedName>
</protein>
<sequence length="264" mass="29718">MGSSRSVTPSIDAAVNVLSFAEKTTKYKYSLSIANGQRPSSTAGDVGDIWFACETGHFLEAHSEMQRAKRCAQMSGFPGNLWFRSLNQWVEVDRKVIGVTSHRHPSTNSLFLDSDHMSWRGAGSVSTSKKRKIERETGAHKDRSMKSSSPSLEALVKTPNPSSLVPVRYLPIPSSHPLFMRKFIQFHRFFYADNPISENLVFVMSEQLLGSLANTNNSWMVPLCLEWQAAAFFNNENRTPGDEIWSALLGYRERLNSDPEDPKR</sequence>
<dbReference type="AlphaFoldDB" id="A0AAD5W023"/>
<evidence type="ECO:0000256" key="1">
    <source>
        <dbReference type="SAM" id="MobiDB-lite"/>
    </source>
</evidence>
<reference evidence="2" key="1">
    <citation type="submission" date="2022-07" db="EMBL/GenBank/DDBJ databases">
        <title>Genome Sequence of Leucocoprinus birnbaumii.</title>
        <authorList>
            <person name="Buettner E."/>
        </authorList>
    </citation>
    <scope>NUCLEOTIDE SEQUENCE</scope>
    <source>
        <strain evidence="2">VT141</strain>
    </source>
</reference>
<name>A0AAD5W023_9AGAR</name>
<keyword evidence="3" id="KW-1185">Reference proteome</keyword>
<gene>
    <name evidence="2" type="ORF">NP233_g1728</name>
</gene>
<comment type="caution">
    <text evidence="2">The sequence shown here is derived from an EMBL/GenBank/DDBJ whole genome shotgun (WGS) entry which is preliminary data.</text>
</comment>
<feature type="compositionally biased region" description="Basic and acidic residues" evidence="1">
    <location>
        <begin position="133"/>
        <end position="145"/>
    </location>
</feature>
<feature type="region of interest" description="Disordered" evidence="1">
    <location>
        <begin position="121"/>
        <end position="154"/>
    </location>
</feature>
<accession>A0AAD5W023</accession>
<dbReference type="EMBL" id="JANIEX010000066">
    <property type="protein sequence ID" value="KAJ3574498.1"/>
    <property type="molecule type" value="Genomic_DNA"/>
</dbReference>
<dbReference type="Proteomes" id="UP001213000">
    <property type="component" value="Unassembled WGS sequence"/>
</dbReference>
<organism evidence="2 3">
    <name type="scientific">Leucocoprinus birnbaumii</name>
    <dbReference type="NCBI Taxonomy" id="56174"/>
    <lineage>
        <taxon>Eukaryota</taxon>
        <taxon>Fungi</taxon>
        <taxon>Dikarya</taxon>
        <taxon>Basidiomycota</taxon>
        <taxon>Agaricomycotina</taxon>
        <taxon>Agaricomycetes</taxon>
        <taxon>Agaricomycetidae</taxon>
        <taxon>Agaricales</taxon>
        <taxon>Agaricineae</taxon>
        <taxon>Agaricaceae</taxon>
        <taxon>Leucocoprinus</taxon>
    </lineage>
</organism>
<proteinExistence type="predicted"/>
<evidence type="ECO:0000313" key="2">
    <source>
        <dbReference type="EMBL" id="KAJ3574498.1"/>
    </source>
</evidence>